<proteinExistence type="predicted"/>
<keyword evidence="2" id="KW-1185">Reference proteome</keyword>
<dbReference type="EMBL" id="JANSUY010000004">
    <property type="protein sequence ID" value="MCR9015164.1"/>
    <property type="molecule type" value="Genomic_DNA"/>
</dbReference>
<sequence>MEKSFLVPAFSISKPTKILKVPTWIFPAFLIFAFLGSISESNSQEDDVSKLFRTEEILDIRLGFSFKDVKKSDKETSVSQEWLYYKDNSGEWDSLQVELFARGNFRKDHCFFTPLKIKIDKKEREGTVFKGNKTLKLVMPCQNNKAADDLTLKEYMIYKMYEEVSPYHFHTRLVNLTITDRSGKQEKSFEIKAFLIEDDSEIADRFEATMKKDVQLNPYRFKDTVSIRQDFFQYMIGNTDWSTVVQHNIAVMQLANKDYIPLCYDFDMSGLVNAPYAVVNPLIPINSVTERYYWGVCREEELFKNTREYYLSIEPNIWDSYGKIASLLSTNEQEATKKFLTAYFDILKDDKKFRDNIYSNCRK</sequence>
<dbReference type="RefSeq" id="WP_258423020.1">
    <property type="nucleotide sequence ID" value="NZ_JANSUY010000004.1"/>
</dbReference>
<protein>
    <submittedName>
        <fullName evidence="1">Uncharacterized protein</fullName>
    </submittedName>
</protein>
<name>A0A9X2P8I6_9BACT</name>
<comment type="caution">
    <text evidence="1">The sequence shown here is derived from an EMBL/GenBank/DDBJ whole genome shotgun (WGS) entry which is preliminary data.</text>
</comment>
<accession>A0A9X2P8I6</accession>
<organism evidence="1 2">
    <name type="scientific">Aquiflexum gelatinilyticum</name>
    <dbReference type="NCBI Taxonomy" id="2961943"/>
    <lineage>
        <taxon>Bacteria</taxon>
        <taxon>Pseudomonadati</taxon>
        <taxon>Bacteroidota</taxon>
        <taxon>Cytophagia</taxon>
        <taxon>Cytophagales</taxon>
        <taxon>Cyclobacteriaceae</taxon>
        <taxon>Aquiflexum</taxon>
    </lineage>
</organism>
<reference evidence="1" key="1">
    <citation type="submission" date="2022-08" db="EMBL/GenBank/DDBJ databases">
        <authorList>
            <person name="Zhang D."/>
        </authorList>
    </citation>
    <scope>NUCLEOTIDE SEQUENCE</scope>
    <source>
        <strain evidence="1">XJ19-11</strain>
    </source>
</reference>
<dbReference type="Proteomes" id="UP001142175">
    <property type="component" value="Unassembled WGS sequence"/>
</dbReference>
<dbReference type="AlphaFoldDB" id="A0A9X2P8I6"/>
<gene>
    <name evidence="1" type="ORF">NU887_08960</name>
</gene>
<evidence type="ECO:0000313" key="1">
    <source>
        <dbReference type="EMBL" id="MCR9015164.1"/>
    </source>
</evidence>
<evidence type="ECO:0000313" key="2">
    <source>
        <dbReference type="Proteomes" id="UP001142175"/>
    </source>
</evidence>